<dbReference type="SUPFAM" id="SSF51338">
    <property type="entry name" value="Composite domain of metallo-dependent hydrolases"/>
    <property type="match status" value="1"/>
</dbReference>
<dbReference type="GO" id="GO:0016812">
    <property type="term" value="F:hydrolase activity, acting on carbon-nitrogen (but not peptide) bonds, in cyclic amides"/>
    <property type="evidence" value="ECO:0007669"/>
    <property type="project" value="TreeGrafter"/>
</dbReference>
<evidence type="ECO:0000313" key="2">
    <source>
        <dbReference type="EMBL" id="NYJ21277.1"/>
    </source>
</evidence>
<keyword evidence="2" id="KW-0378">Hydrolase</keyword>
<name>A0A7Z0J759_9MICO</name>
<dbReference type="InterPro" id="IPR032466">
    <property type="entry name" value="Metal_Hydrolase"/>
</dbReference>
<dbReference type="PANTHER" id="PTHR11647:SF1">
    <property type="entry name" value="COLLAPSIN RESPONSE MEDIATOR PROTEIN"/>
    <property type="match status" value="1"/>
</dbReference>
<dbReference type="AlphaFoldDB" id="A0A7Z0J759"/>
<evidence type="ECO:0000259" key="1">
    <source>
        <dbReference type="Pfam" id="PF07969"/>
    </source>
</evidence>
<dbReference type="Gene3D" id="3.20.20.140">
    <property type="entry name" value="Metal-dependent hydrolases"/>
    <property type="match status" value="2"/>
</dbReference>
<dbReference type="Gene3D" id="3.30.1490.130">
    <property type="entry name" value="D-aminoacylase. Domain 3"/>
    <property type="match status" value="1"/>
</dbReference>
<organism evidence="2 3">
    <name type="scientific">Glaciibacter psychrotolerans</name>
    <dbReference type="NCBI Taxonomy" id="670054"/>
    <lineage>
        <taxon>Bacteria</taxon>
        <taxon>Bacillati</taxon>
        <taxon>Actinomycetota</taxon>
        <taxon>Actinomycetes</taxon>
        <taxon>Micrococcales</taxon>
        <taxon>Microbacteriaceae</taxon>
        <taxon>Glaciibacter</taxon>
    </lineage>
</organism>
<dbReference type="Pfam" id="PF07969">
    <property type="entry name" value="Amidohydro_3"/>
    <property type="match status" value="2"/>
</dbReference>
<proteinExistence type="predicted"/>
<dbReference type="InterPro" id="IPR050378">
    <property type="entry name" value="Metallo-dep_Hydrolases_sf"/>
</dbReference>
<feature type="domain" description="Amidohydrolase 3" evidence="1">
    <location>
        <begin position="53"/>
        <end position="259"/>
    </location>
</feature>
<dbReference type="SUPFAM" id="SSF51556">
    <property type="entry name" value="Metallo-dependent hydrolases"/>
    <property type="match status" value="1"/>
</dbReference>
<feature type="domain" description="Amidohydrolase 3" evidence="1">
    <location>
        <begin position="404"/>
        <end position="509"/>
    </location>
</feature>
<gene>
    <name evidence="2" type="ORF">HNR05_003068</name>
</gene>
<reference evidence="2 3" key="1">
    <citation type="submission" date="2020-07" db="EMBL/GenBank/DDBJ databases">
        <title>Sequencing the genomes of 1000 actinobacteria strains.</title>
        <authorList>
            <person name="Klenk H.-P."/>
        </authorList>
    </citation>
    <scope>NUCLEOTIDE SEQUENCE [LARGE SCALE GENOMIC DNA]</scope>
    <source>
        <strain evidence="2 3">LI1</strain>
    </source>
</reference>
<dbReference type="GO" id="GO:0047420">
    <property type="term" value="F:N-acyl-D-amino-acid deacylase activity"/>
    <property type="evidence" value="ECO:0007669"/>
    <property type="project" value="UniProtKB-EC"/>
</dbReference>
<dbReference type="InterPro" id="IPR013108">
    <property type="entry name" value="Amidohydro_3"/>
</dbReference>
<keyword evidence="3" id="KW-1185">Reference proteome</keyword>
<sequence>MAASVAEPRRVLRHALVVDGGGGSPRAADLAIRGSVIEQIGEVAAQPGDIDHDVNGRLLMPGFIDAHSHTDALLFDEDVQLAQLRQGVTTVIGGQDGVSFAPGDGRYASEYFAAINGEHPRYRGDTVADLLATFDHTTRLNFAYLVPAGTVRNEVMGRDTSPATAEQLRRMRQLVATGLQHGAVGLSSGLDYVPGIFADTAELAALAEPVAQAGAVYVSHMRGGYEANSAEGTNEIARICAQSGVTAHISHFHAEADTLLPLLAELQEAGHDVSFDAYPYTRGCTLLAMPLLPPELSVRPAAEILEALSSPTRREALRTDWFPQVALKPSLGPLWPEMITLGHIAAPDFGWAHGLTLAAAAEKSGQDAIDFALDVLIASRLEVNAVMAVRFERSVAELGRIIASTSLLGGSDGIFVGAHPHPRARGTFARYLREYVREHGFLSWESAAVQLAARPAERFSLGRRGQLREGWLADVIVVDPKRVTDAATYENPLRVATGIDDVFVAGEPVLHGGRLTAALPGRGLRRATS</sequence>
<dbReference type="InterPro" id="IPR011059">
    <property type="entry name" value="Metal-dep_hydrolase_composite"/>
</dbReference>
<dbReference type="GO" id="GO:0005829">
    <property type="term" value="C:cytosol"/>
    <property type="evidence" value="ECO:0007669"/>
    <property type="project" value="TreeGrafter"/>
</dbReference>
<protein>
    <submittedName>
        <fullName evidence="2">N-acyl-D-amino-acid deacylase</fullName>
        <ecNumber evidence="2">3.5.1.81</ecNumber>
    </submittedName>
</protein>
<dbReference type="InterPro" id="IPR023100">
    <property type="entry name" value="D-aminoacylase_insert_dom_sf"/>
</dbReference>
<comment type="caution">
    <text evidence="2">The sequence shown here is derived from an EMBL/GenBank/DDBJ whole genome shotgun (WGS) entry which is preliminary data.</text>
</comment>
<evidence type="ECO:0000313" key="3">
    <source>
        <dbReference type="Proteomes" id="UP000537260"/>
    </source>
</evidence>
<dbReference type="Gene3D" id="2.30.40.10">
    <property type="entry name" value="Urease, subunit C, domain 1"/>
    <property type="match status" value="1"/>
</dbReference>
<dbReference type="RefSeq" id="WP_179579899.1">
    <property type="nucleotide sequence ID" value="NZ_JACCFM010000001.1"/>
</dbReference>
<dbReference type="EMBL" id="JACCFM010000001">
    <property type="protein sequence ID" value="NYJ21277.1"/>
    <property type="molecule type" value="Genomic_DNA"/>
</dbReference>
<dbReference type="Proteomes" id="UP000537260">
    <property type="component" value="Unassembled WGS sequence"/>
</dbReference>
<dbReference type="PANTHER" id="PTHR11647">
    <property type="entry name" value="HYDRANTOINASE/DIHYDROPYRIMIDINASE FAMILY MEMBER"/>
    <property type="match status" value="1"/>
</dbReference>
<accession>A0A7Z0J759</accession>
<dbReference type="EC" id="3.5.1.81" evidence="2"/>